<dbReference type="Proteomes" id="UP000789595">
    <property type="component" value="Unassembled WGS sequence"/>
</dbReference>
<comment type="caution">
    <text evidence="1">The sequence shown here is derived from an EMBL/GenBank/DDBJ whole genome shotgun (WGS) entry which is preliminary data.</text>
</comment>
<dbReference type="EMBL" id="CAKKNE010000002">
    <property type="protein sequence ID" value="CAH0369825.1"/>
    <property type="molecule type" value="Genomic_DNA"/>
</dbReference>
<proteinExistence type="predicted"/>
<protein>
    <submittedName>
        <fullName evidence="1">Uncharacterized protein</fullName>
    </submittedName>
</protein>
<organism evidence="1 2">
    <name type="scientific">Pelagomonas calceolata</name>
    <dbReference type="NCBI Taxonomy" id="35677"/>
    <lineage>
        <taxon>Eukaryota</taxon>
        <taxon>Sar</taxon>
        <taxon>Stramenopiles</taxon>
        <taxon>Ochrophyta</taxon>
        <taxon>Pelagophyceae</taxon>
        <taxon>Pelagomonadales</taxon>
        <taxon>Pelagomonadaceae</taxon>
        <taxon>Pelagomonas</taxon>
    </lineage>
</organism>
<evidence type="ECO:0000313" key="1">
    <source>
        <dbReference type="EMBL" id="CAH0369825.1"/>
    </source>
</evidence>
<gene>
    <name evidence="1" type="ORF">PECAL_2P29670</name>
</gene>
<name>A0A8J2WIE8_9STRA</name>
<reference evidence="1" key="1">
    <citation type="submission" date="2021-11" db="EMBL/GenBank/DDBJ databases">
        <authorList>
            <consortium name="Genoscope - CEA"/>
            <person name="William W."/>
        </authorList>
    </citation>
    <scope>NUCLEOTIDE SEQUENCE</scope>
</reference>
<dbReference type="AlphaFoldDB" id="A0A8J2WIE8"/>
<sequence>MWPCSHATNRGVRPSCLAWSTSAPPSRSCVIASTSPILAAACNG</sequence>
<accession>A0A8J2WIE8</accession>
<evidence type="ECO:0000313" key="2">
    <source>
        <dbReference type="Proteomes" id="UP000789595"/>
    </source>
</evidence>
<keyword evidence="2" id="KW-1185">Reference proteome</keyword>